<dbReference type="Pfam" id="PF00975">
    <property type="entry name" value="Thioesterase"/>
    <property type="match status" value="1"/>
</dbReference>
<dbReference type="SMART" id="SM00824">
    <property type="entry name" value="PKS_TE"/>
    <property type="match status" value="1"/>
</dbReference>
<gene>
    <name evidence="4" type="ORF">GCM10010412_088330</name>
</gene>
<evidence type="ECO:0000259" key="3">
    <source>
        <dbReference type="SMART" id="SM00824"/>
    </source>
</evidence>
<dbReference type="EMBL" id="BAAATE010000041">
    <property type="protein sequence ID" value="GAA2695484.1"/>
    <property type="molecule type" value="Genomic_DNA"/>
</dbReference>
<dbReference type="RefSeq" id="WP_346155381.1">
    <property type="nucleotide sequence ID" value="NZ_BAAATE010000041.1"/>
</dbReference>
<dbReference type="InterPro" id="IPR012223">
    <property type="entry name" value="TEII"/>
</dbReference>
<feature type="domain" description="Thioesterase TesA-like" evidence="3">
    <location>
        <begin position="19"/>
        <end position="241"/>
    </location>
</feature>
<proteinExistence type="inferred from homology"/>
<dbReference type="SUPFAM" id="SSF53474">
    <property type="entry name" value="alpha/beta-Hydrolases"/>
    <property type="match status" value="1"/>
</dbReference>
<reference evidence="5" key="1">
    <citation type="journal article" date="2019" name="Int. J. Syst. Evol. Microbiol.">
        <title>The Global Catalogue of Microorganisms (GCM) 10K type strain sequencing project: providing services to taxonomists for standard genome sequencing and annotation.</title>
        <authorList>
            <consortium name="The Broad Institute Genomics Platform"/>
            <consortium name="The Broad Institute Genome Sequencing Center for Infectious Disease"/>
            <person name="Wu L."/>
            <person name="Ma J."/>
        </authorList>
    </citation>
    <scope>NUCLEOTIDE SEQUENCE [LARGE SCALE GENOMIC DNA]</scope>
    <source>
        <strain evidence="5">JCM 6835</strain>
    </source>
</reference>
<evidence type="ECO:0000256" key="2">
    <source>
        <dbReference type="ARBA" id="ARBA00022801"/>
    </source>
</evidence>
<accession>A0ABP6FMA9</accession>
<dbReference type="InterPro" id="IPR020802">
    <property type="entry name" value="TesA-like"/>
</dbReference>
<comment type="similarity">
    <text evidence="1">Belongs to the thioesterase family.</text>
</comment>
<keyword evidence="5" id="KW-1185">Reference proteome</keyword>
<keyword evidence="2" id="KW-0378">Hydrolase</keyword>
<dbReference type="InterPro" id="IPR001031">
    <property type="entry name" value="Thioesterase"/>
</dbReference>
<dbReference type="PANTHER" id="PTHR11487">
    <property type="entry name" value="THIOESTERASE"/>
    <property type="match status" value="1"/>
</dbReference>
<dbReference type="Gene3D" id="3.40.50.1820">
    <property type="entry name" value="alpha/beta hydrolase"/>
    <property type="match status" value="1"/>
</dbReference>
<evidence type="ECO:0000313" key="4">
    <source>
        <dbReference type="EMBL" id="GAA2695484.1"/>
    </source>
</evidence>
<dbReference type="PANTHER" id="PTHR11487:SF0">
    <property type="entry name" value="S-ACYL FATTY ACID SYNTHASE THIOESTERASE, MEDIUM CHAIN"/>
    <property type="match status" value="1"/>
</dbReference>
<organism evidence="4 5">
    <name type="scientific">Nonomuraea recticatena</name>
    <dbReference type="NCBI Taxonomy" id="46178"/>
    <lineage>
        <taxon>Bacteria</taxon>
        <taxon>Bacillati</taxon>
        <taxon>Actinomycetota</taxon>
        <taxon>Actinomycetes</taxon>
        <taxon>Streptosporangiales</taxon>
        <taxon>Streptosporangiaceae</taxon>
        <taxon>Nonomuraea</taxon>
    </lineage>
</organism>
<evidence type="ECO:0000313" key="5">
    <source>
        <dbReference type="Proteomes" id="UP001501666"/>
    </source>
</evidence>
<comment type="caution">
    <text evidence="4">The sequence shown here is derived from an EMBL/GenBank/DDBJ whole genome shotgun (WGS) entry which is preliminary data.</text>
</comment>
<protein>
    <submittedName>
        <fullName evidence="4">Thioesterase II family protein</fullName>
    </submittedName>
</protein>
<evidence type="ECO:0000256" key="1">
    <source>
        <dbReference type="ARBA" id="ARBA00007169"/>
    </source>
</evidence>
<dbReference type="InterPro" id="IPR029058">
    <property type="entry name" value="AB_hydrolase_fold"/>
</dbReference>
<dbReference type="Proteomes" id="UP001501666">
    <property type="component" value="Unassembled WGS sequence"/>
</dbReference>
<sequence>MTEWVSLPCPRPEAAIRLFCLPYAGGGSVEYQQWADLLPATVEVAPVHLPGRERRIRQQPYTVMKELVADLADGLEPYLDRPYALFGYSLGAWVAFEVARELRRRVVYRGFEQPRALLLAAAGPPDLPRDPTTYDLPDPALVARMERLGGTDGMIVDDPRLLAVVLPKLRADLQVADTYTPIEEPALPYPIRAFTGDADGLVSPEQARAWQWHTDEDFRMRVLPGGHFFMHERRAELLRFIVQDLEIAS</sequence>
<name>A0ABP6FMA9_9ACTN</name>